<name>A0A139BRQ7_9PROT</name>
<dbReference type="SUPFAM" id="SSF52540">
    <property type="entry name" value="P-loop containing nucleoside triphosphate hydrolases"/>
    <property type="match status" value="1"/>
</dbReference>
<organism evidence="1 2">
    <name type="scientific">Candidatus Gallionella acididurans</name>
    <dbReference type="NCBI Taxonomy" id="1796491"/>
    <lineage>
        <taxon>Bacteria</taxon>
        <taxon>Pseudomonadati</taxon>
        <taxon>Pseudomonadota</taxon>
        <taxon>Betaproteobacteria</taxon>
        <taxon>Nitrosomonadales</taxon>
        <taxon>Gallionellaceae</taxon>
        <taxon>Gallionella</taxon>
    </lineage>
</organism>
<dbReference type="Gene3D" id="3.40.50.300">
    <property type="entry name" value="P-loop containing nucleotide triphosphate hydrolases"/>
    <property type="match status" value="1"/>
</dbReference>
<keyword evidence="1" id="KW-0808">Transferase</keyword>
<gene>
    <name evidence="1" type="ORF">AWT59_2491</name>
</gene>
<dbReference type="GO" id="GO:0016740">
    <property type="term" value="F:transferase activity"/>
    <property type="evidence" value="ECO:0007669"/>
    <property type="project" value="UniProtKB-KW"/>
</dbReference>
<dbReference type="InterPro" id="IPR027417">
    <property type="entry name" value="P-loop_NTPase"/>
</dbReference>
<reference evidence="1 2" key="2">
    <citation type="submission" date="2016-03" db="EMBL/GenBank/DDBJ databases">
        <title>New uncultured bacterium of the family Gallionellaceae from acid mine drainage: description and reconstruction of genome based on metagenomic analysis of microbial community.</title>
        <authorList>
            <person name="Kadnikov V."/>
            <person name="Ivasenko D."/>
            <person name="Beletsky A."/>
            <person name="Mardanov A."/>
            <person name="Danilova E."/>
            <person name="Pimenov N."/>
            <person name="Karnachuk O."/>
            <person name="Ravin N."/>
        </authorList>
    </citation>
    <scope>NUCLEOTIDE SEQUENCE [LARGE SCALE GENOMIC DNA]</scope>
    <source>
        <strain evidence="1">ShG14-8</strain>
    </source>
</reference>
<dbReference type="PATRIC" id="fig|1796491.3.peg.2716"/>
<dbReference type="PANTHER" id="PTHR43883:SF1">
    <property type="entry name" value="GLUCONOKINASE"/>
    <property type="match status" value="1"/>
</dbReference>
<dbReference type="Proteomes" id="UP000070578">
    <property type="component" value="Unassembled WGS sequence"/>
</dbReference>
<comment type="caution">
    <text evidence="1">The sequence shown here is derived from an EMBL/GenBank/DDBJ whole genome shotgun (WGS) entry which is preliminary data.</text>
</comment>
<dbReference type="PANTHER" id="PTHR43883">
    <property type="entry name" value="SLR0207 PROTEIN"/>
    <property type="match status" value="1"/>
</dbReference>
<reference evidence="1 2" key="1">
    <citation type="submission" date="2016-02" db="EMBL/GenBank/DDBJ databases">
        <authorList>
            <person name="Wen L."/>
            <person name="He K."/>
            <person name="Yang H."/>
        </authorList>
    </citation>
    <scope>NUCLEOTIDE SEQUENCE [LARGE SCALE GENOMIC DNA]</scope>
    <source>
        <strain evidence="1">ShG14-8</strain>
    </source>
</reference>
<dbReference type="InterPro" id="IPR011009">
    <property type="entry name" value="Kinase-like_dom_sf"/>
</dbReference>
<protein>
    <submittedName>
        <fullName evidence="1">Aminoglycoside phosphotransferase</fullName>
    </submittedName>
</protein>
<dbReference type="InterPro" id="IPR052732">
    <property type="entry name" value="Cell-binding_unc_protein"/>
</dbReference>
<evidence type="ECO:0000313" key="2">
    <source>
        <dbReference type="Proteomes" id="UP000070578"/>
    </source>
</evidence>
<proteinExistence type="predicted"/>
<sequence length="534" mass="58996">MLPAQLLPPNIAPGSSSQRHLVNVLSSHGYFLRHPGVIETHISWVLLSGHDAYKIKKAVDLGFLDFSSLKARNYYCDEELRLNRRLAPDIYLNVLPIGGTPEEPVLGKMPAIEYAVHMRRFSPSGLMDRMSARARITPDHIDKLAAIIAAFHNTLPAAAKDSPFCAVAVIEKAALGNFALLQQTCTVHRDIALLKLLGKASTEEFSACLHLFQQRAAAGCIRECHGDMHLGNIVVLNDVPTPFDGIEFNAALRWIDVISEISFPVMDLLRHGQPQLAWRLLNGYLENTGDYSGCGVLRFYLAYRAMVRAKIAAISSGQRPMANKAQQSKSLHGYLGLAYDILTRRRPVLIITHGLPGCGKSTFAQIALEKLGAIRIRSDVERKRLFGLTALADSDALTGEDIYGEDATRRTYERLHVLARDVIAAGFPVIVDAAFLRRAEREIFRTLAHEMAVPFVIASLRADTAAMAQRLEQRNNRHNDASEAGITVLQKLRVVQEPLLDQERVAAVTFVNNGDVDALRSAVEGWKSLDAYLA</sequence>
<dbReference type="Pfam" id="PF13671">
    <property type="entry name" value="AAA_33"/>
    <property type="match status" value="1"/>
</dbReference>
<accession>A0A139BRQ7</accession>
<dbReference type="AlphaFoldDB" id="A0A139BRQ7"/>
<evidence type="ECO:0000313" key="1">
    <source>
        <dbReference type="EMBL" id="KXS31385.1"/>
    </source>
</evidence>
<dbReference type="EMBL" id="LSLI01000078">
    <property type="protein sequence ID" value="KXS31385.1"/>
    <property type="molecule type" value="Genomic_DNA"/>
</dbReference>
<dbReference type="SUPFAM" id="SSF56112">
    <property type="entry name" value="Protein kinase-like (PK-like)"/>
    <property type="match status" value="1"/>
</dbReference>